<accession>A0AAV0XL43</accession>
<feature type="domain" description="MULE transposase" evidence="1">
    <location>
        <begin position="139"/>
        <end position="236"/>
    </location>
</feature>
<dbReference type="InterPro" id="IPR018289">
    <property type="entry name" value="MULE_transposase_dom"/>
</dbReference>
<reference evidence="2 3" key="1">
    <citation type="submission" date="2023-01" db="EMBL/GenBank/DDBJ databases">
        <authorList>
            <person name="Whitehead M."/>
        </authorList>
    </citation>
    <scope>NUCLEOTIDE SEQUENCE [LARGE SCALE GENOMIC DNA]</scope>
</reference>
<dbReference type="EMBL" id="CARXXK010000005">
    <property type="protein sequence ID" value="CAI6369170.1"/>
    <property type="molecule type" value="Genomic_DNA"/>
</dbReference>
<comment type="caution">
    <text evidence="2">The sequence shown here is derived from an EMBL/GenBank/DDBJ whole genome shotgun (WGS) entry which is preliminary data.</text>
</comment>
<name>A0AAV0XL43_9HEMI</name>
<sequence>MDDTVLKKFEITEEELAKMKEKYWIIAGTSTSRTTNSISNIYNNEIITNPDGARNYTFLQSQACVQRMRHCRRPPNPDTIEELAGILNEHMAYASTLQHPPSRFFQQLFEAEGETVGLVFFNLDAIGKYKNELLSVRVAGIDGTFKTVPKRPSQFTNGCLLTFHVLFYNVSFPMVYALTSKMRKATYESFFHIVLRILPLNYAQLTIVTDYERGLMNAVRRIFNESNLQGCWFHFCLQDVIRYCQRTLSSVFHLFQNSPEANRVLKMVLALPHLTAEEHPSTFFTLIRLHRPCSDM</sequence>
<keyword evidence="3" id="KW-1185">Reference proteome</keyword>
<dbReference type="AlphaFoldDB" id="A0AAV0XL43"/>
<gene>
    <name evidence="2" type="ORF">MEUPH1_LOCUS23441</name>
</gene>
<evidence type="ECO:0000259" key="1">
    <source>
        <dbReference type="Pfam" id="PF10551"/>
    </source>
</evidence>
<dbReference type="Pfam" id="PF10551">
    <property type="entry name" value="MULE"/>
    <property type="match status" value="1"/>
</dbReference>
<evidence type="ECO:0000313" key="2">
    <source>
        <dbReference type="EMBL" id="CAI6369170.1"/>
    </source>
</evidence>
<protein>
    <recommendedName>
        <fullName evidence="1">MULE transposase domain-containing protein</fullName>
    </recommendedName>
</protein>
<organism evidence="2 3">
    <name type="scientific">Macrosiphum euphorbiae</name>
    <name type="common">potato aphid</name>
    <dbReference type="NCBI Taxonomy" id="13131"/>
    <lineage>
        <taxon>Eukaryota</taxon>
        <taxon>Metazoa</taxon>
        <taxon>Ecdysozoa</taxon>
        <taxon>Arthropoda</taxon>
        <taxon>Hexapoda</taxon>
        <taxon>Insecta</taxon>
        <taxon>Pterygota</taxon>
        <taxon>Neoptera</taxon>
        <taxon>Paraneoptera</taxon>
        <taxon>Hemiptera</taxon>
        <taxon>Sternorrhyncha</taxon>
        <taxon>Aphidomorpha</taxon>
        <taxon>Aphidoidea</taxon>
        <taxon>Aphididae</taxon>
        <taxon>Macrosiphini</taxon>
        <taxon>Macrosiphum</taxon>
    </lineage>
</organism>
<evidence type="ECO:0000313" key="3">
    <source>
        <dbReference type="Proteomes" id="UP001160148"/>
    </source>
</evidence>
<dbReference type="Proteomes" id="UP001160148">
    <property type="component" value="Unassembled WGS sequence"/>
</dbReference>
<proteinExistence type="predicted"/>